<dbReference type="InterPro" id="IPR017853">
    <property type="entry name" value="GH"/>
</dbReference>
<feature type="domain" description="Glycosyl hydrolase family 67 catalytic" evidence="1">
    <location>
        <begin position="1"/>
        <end position="145"/>
    </location>
</feature>
<dbReference type="PANTHER" id="PTHR39207:SF1">
    <property type="entry name" value="ALPHA-GLUCURONIDASE A"/>
    <property type="match status" value="1"/>
</dbReference>
<dbReference type="Pfam" id="PF07488">
    <property type="entry name" value="Glyco_hydro_67M"/>
    <property type="match status" value="1"/>
</dbReference>
<gene>
    <name evidence="2" type="ORF">PN838_22970</name>
</gene>
<reference evidence="2 3" key="1">
    <citation type="submission" date="2023-01" db="EMBL/GenBank/DDBJ databases">
        <title>Psychrosphaera sp. nov., isolated from marine algae.</title>
        <authorList>
            <person name="Bayburt H."/>
            <person name="Choi B.J."/>
            <person name="Kim J.M."/>
            <person name="Choi D.G."/>
            <person name="Jeon C.O."/>
        </authorList>
    </citation>
    <scope>NUCLEOTIDE SEQUENCE [LARGE SCALE GENOMIC DNA]</scope>
    <source>
        <strain evidence="2 3">G1-22</strain>
    </source>
</reference>
<organism evidence="2 3">
    <name type="scientific">Psychrosphaera algicola</name>
    <dbReference type="NCBI Taxonomy" id="3023714"/>
    <lineage>
        <taxon>Bacteria</taxon>
        <taxon>Pseudomonadati</taxon>
        <taxon>Pseudomonadota</taxon>
        <taxon>Gammaproteobacteria</taxon>
        <taxon>Alteromonadales</taxon>
        <taxon>Pseudoalteromonadaceae</taxon>
        <taxon>Psychrosphaera</taxon>
    </lineage>
</organism>
<dbReference type="InterPro" id="IPR011100">
    <property type="entry name" value="Glyco_hydro_67_cat"/>
</dbReference>
<proteinExistence type="predicted"/>
<dbReference type="SUPFAM" id="SSF51445">
    <property type="entry name" value="(Trans)glycosidases"/>
    <property type="match status" value="1"/>
</dbReference>
<accession>A0ABT5FIP1</accession>
<evidence type="ECO:0000313" key="2">
    <source>
        <dbReference type="EMBL" id="MDC2891075.1"/>
    </source>
</evidence>
<keyword evidence="3" id="KW-1185">Reference proteome</keyword>
<sequence length="151" mass="16780">MLAKALQPYGGNVIWRAFVYSHEEKTERSLQAYNEFVPLDGQFEKNVSIQVKNGPIDFQPREPFSPMFGAMPKTPLAMEFQITHEYLGFSTHLAYLATLYKEVLDADTRVKGIGSTVAKIIDGTLVNKNITAIAGVANIGSDRNWTGHIFG</sequence>
<dbReference type="Proteomes" id="UP001528411">
    <property type="component" value="Unassembled WGS sequence"/>
</dbReference>
<name>A0ABT5FIP1_9GAMM</name>
<dbReference type="PANTHER" id="PTHR39207">
    <property type="entry name" value="ALPHA-GLUCURONIDASE A"/>
    <property type="match status" value="1"/>
</dbReference>
<protein>
    <recommendedName>
        <fullName evidence="1">Glycosyl hydrolase family 67 catalytic domain-containing protein</fullName>
    </recommendedName>
</protein>
<dbReference type="EMBL" id="JAQOMS010000002">
    <property type="protein sequence ID" value="MDC2891075.1"/>
    <property type="molecule type" value="Genomic_DNA"/>
</dbReference>
<evidence type="ECO:0000313" key="3">
    <source>
        <dbReference type="Proteomes" id="UP001528411"/>
    </source>
</evidence>
<dbReference type="RefSeq" id="WP_272182115.1">
    <property type="nucleotide sequence ID" value="NZ_JAQOMS010000002.1"/>
</dbReference>
<comment type="caution">
    <text evidence="2">The sequence shown here is derived from an EMBL/GenBank/DDBJ whole genome shotgun (WGS) entry which is preliminary data.</text>
</comment>
<evidence type="ECO:0000259" key="1">
    <source>
        <dbReference type="Pfam" id="PF07488"/>
    </source>
</evidence>
<dbReference type="Gene3D" id="3.20.20.80">
    <property type="entry name" value="Glycosidases"/>
    <property type="match status" value="1"/>
</dbReference>